<sequence length="49" mass="5591">MKGVVLDTSIWIEYLKGNTQYYSTCQELLENGRILCLELIFAELHGVKG</sequence>
<dbReference type="InterPro" id="IPR029060">
    <property type="entry name" value="PIN-like_dom_sf"/>
</dbReference>
<name>A0A1H3NMA8_9BACT</name>
<reference evidence="1 2" key="1">
    <citation type="submission" date="2016-10" db="EMBL/GenBank/DDBJ databases">
        <authorList>
            <person name="Varghese N."/>
            <person name="Submissions S."/>
        </authorList>
    </citation>
    <scope>NUCLEOTIDE SEQUENCE [LARGE SCALE GENOMIC DNA]</scope>
    <source>
        <strain evidence="1 2">DSM 17997</strain>
    </source>
</reference>
<dbReference type="Proteomes" id="UP000199663">
    <property type="component" value="Unassembled WGS sequence"/>
</dbReference>
<keyword evidence="2" id="KW-1185">Reference proteome</keyword>
<dbReference type="EMBL" id="FNQC01000003">
    <property type="protein sequence ID" value="SDY90042.1"/>
    <property type="molecule type" value="Genomic_DNA"/>
</dbReference>
<dbReference type="SUPFAM" id="SSF88723">
    <property type="entry name" value="PIN domain-like"/>
    <property type="match status" value="1"/>
</dbReference>
<comment type="caution">
    <text evidence="1">The sequence shown here is derived from an EMBL/GenBank/DDBJ whole genome shotgun (WGS) entry which is preliminary data.</text>
</comment>
<proteinExistence type="predicted"/>
<protein>
    <recommendedName>
        <fullName evidence="3">PIN domain-containing protein</fullName>
    </recommendedName>
</protein>
<evidence type="ECO:0008006" key="3">
    <source>
        <dbReference type="Google" id="ProtNLM"/>
    </source>
</evidence>
<evidence type="ECO:0000313" key="1">
    <source>
        <dbReference type="EMBL" id="SDY90042.1"/>
    </source>
</evidence>
<organism evidence="1 2">
    <name type="scientific">Rhodonellum ikkaensis</name>
    <dbReference type="NCBI Taxonomy" id="336829"/>
    <lineage>
        <taxon>Bacteria</taxon>
        <taxon>Pseudomonadati</taxon>
        <taxon>Bacteroidota</taxon>
        <taxon>Cytophagia</taxon>
        <taxon>Cytophagales</taxon>
        <taxon>Cytophagaceae</taxon>
        <taxon>Rhodonellum</taxon>
    </lineage>
</organism>
<accession>A0A1H3NMA8</accession>
<evidence type="ECO:0000313" key="2">
    <source>
        <dbReference type="Proteomes" id="UP000199663"/>
    </source>
</evidence>
<gene>
    <name evidence="1" type="ORF">SAMN05444412_103324</name>
</gene>